<keyword evidence="3 5" id="KW-1133">Transmembrane helix</keyword>
<dbReference type="eggNOG" id="KOG0255">
    <property type="taxonomic scope" value="Eukaryota"/>
</dbReference>
<dbReference type="Pfam" id="PF07690">
    <property type="entry name" value="MFS_1"/>
    <property type="match status" value="1"/>
</dbReference>
<dbReference type="PANTHER" id="PTHR23502">
    <property type="entry name" value="MAJOR FACILITATOR SUPERFAMILY"/>
    <property type="match status" value="1"/>
</dbReference>
<accession>K2S182</accession>
<evidence type="ECO:0000256" key="5">
    <source>
        <dbReference type="SAM" id="Phobius"/>
    </source>
</evidence>
<dbReference type="AlphaFoldDB" id="K2S182"/>
<keyword evidence="2 5" id="KW-0812">Transmembrane</keyword>
<evidence type="ECO:0000256" key="1">
    <source>
        <dbReference type="ARBA" id="ARBA00004141"/>
    </source>
</evidence>
<feature type="transmembrane region" description="Helical" evidence="5">
    <location>
        <begin position="413"/>
        <end position="435"/>
    </location>
</feature>
<dbReference type="VEuPathDB" id="FungiDB:MPH_01925"/>
<feature type="domain" description="Major facilitator superfamily (MFS) profile" evidence="6">
    <location>
        <begin position="52"/>
        <end position="550"/>
    </location>
</feature>
<feature type="transmembrane region" description="Helical" evidence="5">
    <location>
        <begin position="369"/>
        <end position="392"/>
    </location>
</feature>
<feature type="transmembrane region" description="Helical" evidence="5">
    <location>
        <begin position="150"/>
        <end position="173"/>
    </location>
</feature>
<keyword evidence="4 5" id="KW-0472">Membrane</keyword>
<dbReference type="HOGENOM" id="CLU_008455_13_3_1"/>
<dbReference type="OrthoDB" id="5215911at2759"/>
<gene>
    <name evidence="7" type="ORF">MPH_01925</name>
</gene>
<feature type="transmembrane region" description="Helical" evidence="5">
    <location>
        <begin position="59"/>
        <end position="80"/>
    </location>
</feature>
<dbReference type="Proteomes" id="UP000007129">
    <property type="component" value="Unassembled WGS sequence"/>
</dbReference>
<organism evidence="7 8">
    <name type="scientific">Macrophomina phaseolina (strain MS6)</name>
    <name type="common">Charcoal rot fungus</name>
    <dbReference type="NCBI Taxonomy" id="1126212"/>
    <lineage>
        <taxon>Eukaryota</taxon>
        <taxon>Fungi</taxon>
        <taxon>Dikarya</taxon>
        <taxon>Ascomycota</taxon>
        <taxon>Pezizomycotina</taxon>
        <taxon>Dothideomycetes</taxon>
        <taxon>Dothideomycetes incertae sedis</taxon>
        <taxon>Botryosphaeriales</taxon>
        <taxon>Botryosphaeriaceae</taxon>
        <taxon>Macrophomina</taxon>
    </lineage>
</organism>
<protein>
    <submittedName>
        <fullName evidence="7">Major facilitator superfamily</fullName>
    </submittedName>
</protein>
<evidence type="ECO:0000256" key="4">
    <source>
        <dbReference type="ARBA" id="ARBA00023136"/>
    </source>
</evidence>
<dbReference type="InterPro" id="IPR020846">
    <property type="entry name" value="MFS_dom"/>
</dbReference>
<evidence type="ECO:0000259" key="6">
    <source>
        <dbReference type="PROSITE" id="PS50850"/>
    </source>
</evidence>
<feature type="transmembrane region" description="Helical" evidence="5">
    <location>
        <begin position="95"/>
        <end position="114"/>
    </location>
</feature>
<dbReference type="InterPro" id="IPR036259">
    <property type="entry name" value="MFS_trans_sf"/>
</dbReference>
<proteinExistence type="predicted"/>
<feature type="transmembrane region" description="Helical" evidence="5">
    <location>
        <begin position="496"/>
        <end position="515"/>
    </location>
</feature>
<evidence type="ECO:0000256" key="2">
    <source>
        <dbReference type="ARBA" id="ARBA00022692"/>
    </source>
</evidence>
<dbReference type="PROSITE" id="PS50850">
    <property type="entry name" value="MFS"/>
    <property type="match status" value="1"/>
</dbReference>
<dbReference type="InParanoid" id="K2S182"/>
<dbReference type="GO" id="GO:0022857">
    <property type="term" value="F:transmembrane transporter activity"/>
    <property type="evidence" value="ECO:0007669"/>
    <property type="project" value="InterPro"/>
</dbReference>
<feature type="transmembrane region" description="Helical" evidence="5">
    <location>
        <begin position="324"/>
        <end position="349"/>
    </location>
</feature>
<evidence type="ECO:0000313" key="8">
    <source>
        <dbReference type="Proteomes" id="UP000007129"/>
    </source>
</evidence>
<dbReference type="Gene3D" id="1.20.1250.20">
    <property type="entry name" value="MFS general substrate transporter like domains"/>
    <property type="match status" value="1"/>
</dbReference>
<dbReference type="EMBL" id="AHHD01000079">
    <property type="protein sequence ID" value="EKG20758.1"/>
    <property type="molecule type" value="Genomic_DNA"/>
</dbReference>
<feature type="transmembrane region" description="Helical" evidence="5">
    <location>
        <begin position="209"/>
        <end position="229"/>
    </location>
</feature>
<feature type="transmembrane region" description="Helical" evidence="5">
    <location>
        <begin position="121"/>
        <end position="138"/>
    </location>
</feature>
<dbReference type="InterPro" id="IPR011701">
    <property type="entry name" value="MFS"/>
</dbReference>
<feature type="transmembrane region" description="Helical" evidence="5">
    <location>
        <begin position="460"/>
        <end position="484"/>
    </location>
</feature>
<reference evidence="7 8" key="1">
    <citation type="journal article" date="2012" name="BMC Genomics">
        <title>Tools to kill: Genome of one of the most destructive plant pathogenic fungi Macrophomina phaseolina.</title>
        <authorList>
            <person name="Islam M.S."/>
            <person name="Haque M.S."/>
            <person name="Islam M.M."/>
            <person name="Emdad E.M."/>
            <person name="Halim A."/>
            <person name="Hossen Q.M.M."/>
            <person name="Hossain M.Z."/>
            <person name="Ahmed B."/>
            <person name="Rahim S."/>
            <person name="Rahman M.S."/>
            <person name="Alam M.M."/>
            <person name="Hou S."/>
            <person name="Wan X."/>
            <person name="Saito J.A."/>
            <person name="Alam M."/>
        </authorList>
    </citation>
    <scope>NUCLEOTIDE SEQUENCE [LARGE SCALE GENOMIC DNA]</scope>
    <source>
        <strain evidence="7 8">MS6</strain>
    </source>
</reference>
<feature type="transmembrane region" description="Helical" evidence="5">
    <location>
        <begin position="527"/>
        <end position="549"/>
    </location>
</feature>
<evidence type="ECO:0000313" key="7">
    <source>
        <dbReference type="EMBL" id="EKG20758.1"/>
    </source>
</evidence>
<dbReference type="FunCoup" id="K2S182">
    <property type="interactions" value="16"/>
</dbReference>
<dbReference type="STRING" id="1126212.K2S182"/>
<comment type="caution">
    <text evidence="7">The sequence shown here is derived from an EMBL/GenBank/DDBJ whole genome shotgun (WGS) entry which is preliminary data.</text>
</comment>
<dbReference type="SUPFAM" id="SSF103473">
    <property type="entry name" value="MFS general substrate transporter"/>
    <property type="match status" value="1"/>
</dbReference>
<comment type="subcellular location">
    <subcellularLocation>
        <location evidence="1">Membrane</location>
        <topology evidence="1">Multi-pass membrane protein</topology>
    </subcellularLocation>
</comment>
<name>K2S182_MACPH</name>
<dbReference type="GO" id="GO:0005886">
    <property type="term" value="C:plasma membrane"/>
    <property type="evidence" value="ECO:0007669"/>
    <property type="project" value="TreeGrafter"/>
</dbReference>
<dbReference type="PANTHER" id="PTHR23502:SF50">
    <property type="entry name" value="TRANSPORTER, PUTATIVE (AFU_ORTHOLOGUE AFUA_5G00430)-RELATED"/>
    <property type="match status" value="1"/>
</dbReference>
<evidence type="ECO:0000256" key="3">
    <source>
        <dbReference type="ARBA" id="ARBA00022989"/>
    </source>
</evidence>
<sequence>MDPEYANVQPSYNEQFPPGTTRIEDSVGDAVYLKPSPTSDPNDPLNWSKGRKAVQMTLLSFYTIFVFATLTVGVPVWIYISRDIGISMSDLNNSFATNLGALSLGCWLFVPIALRYGRRPVYLVTALILFAFSVWSANMKSRGEVFASQVLAGIAGAVNETLFQVTVSDLFFIHQRGTMNGIYLICVTLGNSFAPVAAGYVGVSQGWRWVYWWTAIFTGVILLLMAFFLEETRYIPLIEGVSVRNENIVELQGTTLGDDLKLDAKVDPTTENQLEQTETGKTQRRRIVPIDHGIPMNSYWTRHRLISTKADHGHNITRHYWQPIVILFSFPAIAFTAFQYGVSIASLSITATTQSMLYPAPPYLFTSVGIGNMNIPPAVGSIFGAFYGGFIVDKFILRAAKRRGGVYDPEMRLWLYFLPGLMLSFGLLLYGLTIAKVREHPPPPILTREIDDRDVQGMPWISNAMGAALVGFGLGGVGDITLTYAQDSYTDIVGDAFVAVAMVRNLLAMALVFAVPPWLRNMGTYDMFTLLGCLTLTLSITAAVMVVWGKTWRRACADRYRYYAARQYSPRSA</sequence>
<feature type="transmembrane region" description="Helical" evidence="5">
    <location>
        <begin position="182"/>
        <end position="203"/>
    </location>
</feature>